<accession>X0PQA6</accession>
<dbReference type="GO" id="GO:0003796">
    <property type="term" value="F:lysozyme activity"/>
    <property type="evidence" value="ECO:0007669"/>
    <property type="project" value="InterPro"/>
</dbReference>
<dbReference type="EMBL" id="AZGA01000018">
    <property type="protein sequence ID" value="KRM35035.1"/>
    <property type="molecule type" value="Genomic_DNA"/>
</dbReference>
<protein>
    <submittedName>
        <fullName evidence="2">Uncharacterized protein</fullName>
    </submittedName>
</protein>
<dbReference type="eggNOG" id="COG3757">
    <property type="taxonomic scope" value="Bacteria"/>
</dbReference>
<evidence type="ECO:0000256" key="1">
    <source>
        <dbReference type="ARBA" id="ARBA00010646"/>
    </source>
</evidence>
<dbReference type="SUPFAM" id="SSF51445">
    <property type="entry name" value="(Trans)glycosidases"/>
    <property type="match status" value="1"/>
</dbReference>
<dbReference type="Gene3D" id="3.20.20.80">
    <property type="entry name" value="Glycosidases"/>
    <property type="match status" value="1"/>
</dbReference>
<dbReference type="PANTHER" id="PTHR34135">
    <property type="entry name" value="LYSOZYME"/>
    <property type="match status" value="1"/>
</dbReference>
<dbReference type="PANTHER" id="PTHR34135:SF2">
    <property type="entry name" value="LYSOZYME"/>
    <property type="match status" value="1"/>
</dbReference>
<dbReference type="Proteomes" id="UP000051236">
    <property type="component" value="Unassembled WGS sequence"/>
</dbReference>
<reference evidence="2 3" key="1">
    <citation type="journal article" date="2015" name="Genome Announc.">
        <title>Expanding the biotechnology potential of lactobacilli through comparative genomics of 213 strains and associated genera.</title>
        <authorList>
            <person name="Sun Z."/>
            <person name="Harris H.M."/>
            <person name="McCann A."/>
            <person name="Guo C."/>
            <person name="Argimon S."/>
            <person name="Zhang W."/>
            <person name="Yang X."/>
            <person name="Jeffery I.B."/>
            <person name="Cooney J.C."/>
            <person name="Kagawa T.F."/>
            <person name="Liu W."/>
            <person name="Song Y."/>
            <person name="Salvetti E."/>
            <person name="Wrobel A."/>
            <person name="Rasinkangas P."/>
            <person name="Parkhill J."/>
            <person name="Rea M.C."/>
            <person name="O'Sullivan O."/>
            <person name="Ritari J."/>
            <person name="Douillard F.P."/>
            <person name="Paul Ross R."/>
            <person name="Yang R."/>
            <person name="Briner A.E."/>
            <person name="Felis G.E."/>
            <person name="de Vos W.M."/>
            <person name="Barrangou R."/>
            <person name="Klaenhammer T.R."/>
            <person name="Caufield P.W."/>
            <person name="Cui Y."/>
            <person name="Zhang H."/>
            <person name="O'Toole P.W."/>
        </authorList>
    </citation>
    <scope>NUCLEOTIDE SEQUENCE [LARGE SCALE GENOMIC DNA]</scope>
    <source>
        <strain evidence="2 3">DSM 18527</strain>
    </source>
</reference>
<sequence length="195" mass="21233">MIMANLFADVSSYQASDIAAIQTLGVLGVVVKATEGSATGTAYQNPKALTQTQSALAVGLQTHLYHYARYTSGQDARNEADFFSEYAQALGFNGDCVLVADVEDPTLVTTGVYNNTVAFLQRLRELGWTKLAVYSMASWFWANRLPTNDAIWVANYGAASVGVEGATAWQFTNNYQGLPLDMSYDYTGLFTTPQF</sequence>
<comment type="caution">
    <text evidence="2">The sequence shown here is derived from an EMBL/GenBank/DDBJ whole genome shotgun (WGS) entry which is preliminary data.</text>
</comment>
<dbReference type="GO" id="GO:0009253">
    <property type="term" value="P:peptidoglycan catabolic process"/>
    <property type="evidence" value="ECO:0007669"/>
    <property type="project" value="InterPro"/>
</dbReference>
<dbReference type="GO" id="GO:0016052">
    <property type="term" value="P:carbohydrate catabolic process"/>
    <property type="evidence" value="ECO:0007669"/>
    <property type="project" value="TreeGrafter"/>
</dbReference>
<dbReference type="GO" id="GO:0016998">
    <property type="term" value="P:cell wall macromolecule catabolic process"/>
    <property type="evidence" value="ECO:0007669"/>
    <property type="project" value="InterPro"/>
</dbReference>
<dbReference type="AlphaFoldDB" id="X0PQA6"/>
<comment type="similarity">
    <text evidence="1">Belongs to the glycosyl hydrolase 25 family.</text>
</comment>
<evidence type="ECO:0000313" key="2">
    <source>
        <dbReference type="EMBL" id="KRM35035.1"/>
    </source>
</evidence>
<gene>
    <name evidence="2" type="ORF">FC83_GL001883</name>
</gene>
<dbReference type="STRING" id="1423734.FC83_GL001883"/>
<keyword evidence="3" id="KW-1185">Reference proteome</keyword>
<evidence type="ECO:0000313" key="3">
    <source>
        <dbReference type="Proteomes" id="UP000051236"/>
    </source>
</evidence>
<proteinExistence type="inferred from homology"/>
<organism evidence="2 3">
    <name type="scientific">Agrilactobacillus composti DSM 18527 = JCM 14202</name>
    <dbReference type="NCBI Taxonomy" id="1423734"/>
    <lineage>
        <taxon>Bacteria</taxon>
        <taxon>Bacillati</taxon>
        <taxon>Bacillota</taxon>
        <taxon>Bacilli</taxon>
        <taxon>Lactobacillales</taxon>
        <taxon>Lactobacillaceae</taxon>
        <taxon>Agrilactobacillus</taxon>
    </lineage>
</organism>
<dbReference type="InterPro" id="IPR017853">
    <property type="entry name" value="GH"/>
</dbReference>
<dbReference type="PATRIC" id="fig|1423734.3.peg.1906"/>
<dbReference type="PROSITE" id="PS51904">
    <property type="entry name" value="GLYCOSYL_HYDROL_F25_2"/>
    <property type="match status" value="1"/>
</dbReference>
<dbReference type="Pfam" id="PF01183">
    <property type="entry name" value="Glyco_hydro_25"/>
    <property type="match status" value="1"/>
</dbReference>
<dbReference type="InterPro" id="IPR002053">
    <property type="entry name" value="Glyco_hydro_25"/>
</dbReference>
<name>X0PQA6_9LACO</name>